<sequence length="262" mass="29923">MSESVFQVPGWQCPVHGGFGNLNRCPWPECKHGVDGHSVEVRNIARGETTETFHRVIWIGLDRDEYYDWQTGKLPNWFSIGRAYSYFANKINESARPNQMFHYTSPDGALAILQSGRMRFTDYSYLNDTREITHGLDVVRFVLEDETRVAGSPALTDLKAHLADIEPFSHYNIYTTSFSSDPDSLSQFRLYGPVALGFEANPNGFGFFKGEINFDRVVYDPEKQERLIRTFLNLLKQSEDKDAALIKSDASKKVTPDYLTRV</sequence>
<dbReference type="OrthoDB" id="9795560at2"/>
<dbReference type="AlphaFoldDB" id="A0A2R4M7U2"/>
<dbReference type="EMBL" id="CP028475">
    <property type="protein sequence ID" value="AVW93167.1"/>
    <property type="molecule type" value="Genomic_DNA"/>
</dbReference>
<accession>A0A2R4M7U2</accession>
<dbReference type="Proteomes" id="UP000241447">
    <property type="component" value="Chromosome"/>
</dbReference>
<reference evidence="1 2" key="1">
    <citation type="submission" date="2018-03" db="EMBL/GenBank/DDBJ databases">
        <title>The Complete Genome of Celeribacter baekdonensis strain LH4, a Thiosulfate-Oxidizing Alphaproteobacterium Isolated from Gulf of Mexico Continental Slope Sediments.</title>
        <authorList>
            <person name="Flood B.E."/>
            <person name="Bailey J.V."/>
            <person name="Leprich D."/>
        </authorList>
    </citation>
    <scope>NUCLEOTIDE SEQUENCE [LARGE SCALE GENOMIC DNA]</scope>
    <source>
        <strain evidence="1 2">LH4</strain>
    </source>
</reference>
<evidence type="ECO:0000313" key="2">
    <source>
        <dbReference type="Proteomes" id="UP000241447"/>
    </source>
</evidence>
<gene>
    <name evidence="1" type="ORF">DA792_20480</name>
</gene>
<protein>
    <submittedName>
        <fullName evidence="1">Uncharacterized protein</fullName>
    </submittedName>
</protein>
<name>A0A2R4M7U2_9RHOB</name>
<dbReference type="RefSeq" id="WP_107722426.1">
    <property type="nucleotide sequence ID" value="NZ_CP028475.1"/>
</dbReference>
<evidence type="ECO:0000313" key="1">
    <source>
        <dbReference type="EMBL" id="AVW93167.1"/>
    </source>
</evidence>
<dbReference type="KEGG" id="cbak:DA792_20480"/>
<organism evidence="1 2">
    <name type="scientific">Celeribacter baekdonensis</name>
    <dbReference type="NCBI Taxonomy" id="875171"/>
    <lineage>
        <taxon>Bacteria</taxon>
        <taxon>Pseudomonadati</taxon>
        <taxon>Pseudomonadota</taxon>
        <taxon>Alphaproteobacteria</taxon>
        <taxon>Rhodobacterales</taxon>
        <taxon>Roseobacteraceae</taxon>
        <taxon>Celeribacter</taxon>
    </lineage>
</organism>
<proteinExistence type="predicted"/>